<name>G7WCG1_DESOD</name>
<dbReference type="OrthoDB" id="9769198at2"/>
<dbReference type="SUPFAM" id="SSF50129">
    <property type="entry name" value="GroES-like"/>
    <property type="match status" value="1"/>
</dbReference>
<dbReference type="PATRIC" id="fig|768706.3.peg.555"/>
<evidence type="ECO:0000259" key="7">
    <source>
        <dbReference type="SMART" id="SM00829"/>
    </source>
</evidence>
<accession>G7WCG1</accession>
<evidence type="ECO:0000256" key="6">
    <source>
        <dbReference type="RuleBase" id="RU361277"/>
    </source>
</evidence>
<feature type="domain" description="Enoyl reductase (ER)" evidence="7">
    <location>
        <begin position="8"/>
        <end position="342"/>
    </location>
</feature>
<dbReference type="InterPro" id="IPR002328">
    <property type="entry name" value="ADH_Zn_CS"/>
</dbReference>
<dbReference type="SMART" id="SM00829">
    <property type="entry name" value="PKS_ER"/>
    <property type="match status" value="1"/>
</dbReference>
<reference evidence="8 9" key="2">
    <citation type="journal article" date="2012" name="J. Bacteriol.">
        <title>Complete genome sequences of Desulfosporosinus orientis DSM765T, Desulfosporosinus youngiae DSM17734T, Desulfosporosinus meridiei DSM13257T, and Desulfosporosinus acidiphilus DSM22704T.</title>
        <authorList>
            <person name="Pester M."/>
            <person name="Brambilla E."/>
            <person name="Alazard D."/>
            <person name="Rattei T."/>
            <person name="Weinmaier T."/>
            <person name="Han J."/>
            <person name="Lucas S."/>
            <person name="Lapidus A."/>
            <person name="Cheng J.F."/>
            <person name="Goodwin L."/>
            <person name="Pitluck S."/>
            <person name="Peters L."/>
            <person name="Ovchinnikova G."/>
            <person name="Teshima H."/>
            <person name="Detter J.C."/>
            <person name="Han C.S."/>
            <person name="Tapia R."/>
            <person name="Land M.L."/>
            <person name="Hauser L."/>
            <person name="Kyrpides N.C."/>
            <person name="Ivanova N.N."/>
            <person name="Pagani I."/>
            <person name="Huntmann M."/>
            <person name="Wei C.L."/>
            <person name="Davenport K.W."/>
            <person name="Daligault H."/>
            <person name="Chain P.S."/>
            <person name="Chen A."/>
            <person name="Mavromatis K."/>
            <person name="Markowitz V."/>
            <person name="Szeto E."/>
            <person name="Mikhailova N."/>
            <person name="Pati A."/>
            <person name="Wagner M."/>
            <person name="Woyke T."/>
            <person name="Ollivier B."/>
            <person name="Klenk H.P."/>
            <person name="Spring S."/>
            <person name="Loy A."/>
        </authorList>
    </citation>
    <scope>NUCLEOTIDE SEQUENCE [LARGE SCALE GENOMIC DNA]</scope>
    <source>
        <strain evidence="9">ATCC 19365 / DSM 765 / NCIMB 8382 / VKM B-1628</strain>
    </source>
</reference>
<dbReference type="GO" id="GO:0008270">
    <property type="term" value="F:zinc ion binding"/>
    <property type="evidence" value="ECO:0007669"/>
    <property type="project" value="InterPro"/>
</dbReference>
<keyword evidence="4 6" id="KW-0862">Zinc</keyword>
<evidence type="ECO:0000313" key="9">
    <source>
        <dbReference type="Proteomes" id="UP000006346"/>
    </source>
</evidence>
<dbReference type="InterPro" id="IPR020843">
    <property type="entry name" value="ER"/>
</dbReference>
<gene>
    <name evidence="8" type="ordered locus">Desor_0582</name>
</gene>
<reference evidence="9" key="1">
    <citation type="submission" date="2011-11" db="EMBL/GenBank/DDBJ databases">
        <title>Complete sequence of Desulfosporosinus orientis DSM 765.</title>
        <authorList>
            <person name="Lucas S."/>
            <person name="Han J."/>
            <person name="Lapidus A."/>
            <person name="Cheng J.-F."/>
            <person name="Goodwin L."/>
            <person name="Pitluck S."/>
            <person name="Peters L."/>
            <person name="Ovchinnikova G."/>
            <person name="Teshima H."/>
            <person name="Detter J.C."/>
            <person name="Han C."/>
            <person name="Tapia R."/>
            <person name="Land M."/>
            <person name="Hauser L."/>
            <person name="Kyrpides N."/>
            <person name="Ivanova N."/>
            <person name="Pagani I."/>
            <person name="Pester M."/>
            <person name="Spring S."/>
            <person name="Ollivier B."/>
            <person name="Rattei T."/>
            <person name="Klenk H.-P."/>
            <person name="Wagner M."/>
            <person name="Loy A."/>
            <person name="Woyke T."/>
        </authorList>
    </citation>
    <scope>NUCLEOTIDE SEQUENCE [LARGE SCALE GENOMIC DNA]</scope>
    <source>
        <strain evidence="9">ATCC 19365 / DSM 765 / NCIMB 8382 / VKM B-1628</strain>
    </source>
</reference>
<dbReference type="PANTHER" id="PTHR42813">
    <property type="entry name" value="ZINC-TYPE ALCOHOL DEHYDROGENASE-LIKE"/>
    <property type="match status" value="1"/>
</dbReference>
<dbReference type="RefSeq" id="WP_014183108.1">
    <property type="nucleotide sequence ID" value="NC_016584.1"/>
</dbReference>
<comment type="similarity">
    <text evidence="2 6">Belongs to the zinc-containing alcohol dehydrogenase family.</text>
</comment>
<dbReference type="PANTHER" id="PTHR42813:SF4">
    <property type="entry name" value="NADP-DEPENDENT ISOPROPANOL DEHYDROGENASE"/>
    <property type="match status" value="1"/>
</dbReference>
<evidence type="ECO:0000256" key="1">
    <source>
        <dbReference type="ARBA" id="ARBA00001947"/>
    </source>
</evidence>
<dbReference type="Gene3D" id="3.90.180.10">
    <property type="entry name" value="Medium-chain alcohol dehydrogenases, catalytic domain"/>
    <property type="match status" value="1"/>
</dbReference>
<dbReference type="KEGG" id="dor:Desor_0582"/>
<evidence type="ECO:0000256" key="3">
    <source>
        <dbReference type="ARBA" id="ARBA00022723"/>
    </source>
</evidence>
<keyword evidence="5" id="KW-0560">Oxidoreductase</keyword>
<dbReference type="InterPro" id="IPR011032">
    <property type="entry name" value="GroES-like_sf"/>
</dbReference>
<dbReference type="PROSITE" id="PS00059">
    <property type="entry name" value="ADH_ZINC"/>
    <property type="match status" value="1"/>
</dbReference>
<keyword evidence="9" id="KW-1185">Reference proteome</keyword>
<dbReference type="HOGENOM" id="CLU_026673_11_3_9"/>
<dbReference type="AlphaFoldDB" id="G7WCG1"/>
<evidence type="ECO:0000256" key="2">
    <source>
        <dbReference type="ARBA" id="ARBA00008072"/>
    </source>
</evidence>
<dbReference type="InterPro" id="IPR013149">
    <property type="entry name" value="ADH-like_C"/>
</dbReference>
<dbReference type="Proteomes" id="UP000006346">
    <property type="component" value="Chromosome"/>
</dbReference>
<dbReference type="EMBL" id="CP003108">
    <property type="protein sequence ID" value="AET66283.1"/>
    <property type="molecule type" value="Genomic_DNA"/>
</dbReference>
<dbReference type="InterPro" id="IPR036291">
    <property type="entry name" value="NAD(P)-bd_dom_sf"/>
</dbReference>
<evidence type="ECO:0000313" key="8">
    <source>
        <dbReference type="EMBL" id="AET66283.1"/>
    </source>
</evidence>
<dbReference type="Pfam" id="PF00107">
    <property type="entry name" value="ADH_zinc_N"/>
    <property type="match status" value="1"/>
</dbReference>
<dbReference type="eggNOG" id="COG1063">
    <property type="taxonomic scope" value="Bacteria"/>
</dbReference>
<proteinExistence type="inferred from homology"/>
<dbReference type="CDD" id="cd05278">
    <property type="entry name" value="FDH_like"/>
    <property type="match status" value="1"/>
</dbReference>
<organism evidence="8 9">
    <name type="scientific">Desulfosporosinus orientis (strain ATCC 19365 / DSM 765 / NCIMB 8382 / VKM B-1628 / Singapore I)</name>
    <name type="common">Desulfotomaculum orientis</name>
    <dbReference type="NCBI Taxonomy" id="768706"/>
    <lineage>
        <taxon>Bacteria</taxon>
        <taxon>Bacillati</taxon>
        <taxon>Bacillota</taxon>
        <taxon>Clostridia</taxon>
        <taxon>Eubacteriales</taxon>
        <taxon>Desulfitobacteriaceae</taxon>
        <taxon>Desulfosporosinus</taxon>
    </lineage>
</organism>
<evidence type="ECO:0000256" key="4">
    <source>
        <dbReference type="ARBA" id="ARBA00022833"/>
    </source>
</evidence>
<comment type="cofactor">
    <cofactor evidence="1 6">
        <name>Zn(2+)</name>
        <dbReference type="ChEBI" id="CHEBI:29105"/>
    </cofactor>
</comment>
<evidence type="ECO:0000256" key="5">
    <source>
        <dbReference type="ARBA" id="ARBA00023002"/>
    </source>
</evidence>
<dbReference type="STRING" id="768706.Desor_0582"/>
<dbReference type="Pfam" id="PF08240">
    <property type="entry name" value="ADH_N"/>
    <property type="match status" value="1"/>
</dbReference>
<keyword evidence="3 6" id="KW-0479">Metal-binding</keyword>
<protein>
    <submittedName>
        <fullName evidence="8">Theronine dehydrogenase-like Zn-dependent dehydrogenase</fullName>
    </submittedName>
</protein>
<dbReference type="GO" id="GO:0016491">
    <property type="term" value="F:oxidoreductase activity"/>
    <property type="evidence" value="ECO:0007669"/>
    <property type="project" value="UniProtKB-KW"/>
</dbReference>
<sequence>MKAFVYHGPKKMSLDQVPDPVIQKPTDAIVRVTTSTICGTDKHIRNGGLPEVEAGRVIGHEFCGEVVEIGTGVNKFKKGDKVAVSCITQCMECYYCKRGIYSRCENGSWIFGYKIDGCQADYVRVPYADSGMYHIPDSLTDEDVLFVGDILSTGYFGAENGNIQPGDTVAVFGSGPVGMCAMATARLWCPARIVAVDIDQSRLDFAIKQGWADYGLNPQKVDVTQALKEFTSGRGADVTVEANGFEPTFKGAIAGVRPGGTVSVIGVFEKPQLLEMQTLWIQNITIKMGLVKANHIPELIDLIKEGKLNMKPLITHTIPLSQVAEGYDIFEERRDNAIKVVLKADA</sequence>
<dbReference type="InterPro" id="IPR013154">
    <property type="entry name" value="ADH-like_N"/>
</dbReference>
<dbReference type="Gene3D" id="3.40.50.720">
    <property type="entry name" value="NAD(P)-binding Rossmann-like Domain"/>
    <property type="match status" value="1"/>
</dbReference>
<dbReference type="SUPFAM" id="SSF51735">
    <property type="entry name" value="NAD(P)-binding Rossmann-fold domains"/>
    <property type="match status" value="1"/>
</dbReference>